<dbReference type="InterPro" id="IPR015915">
    <property type="entry name" value="Kelch-typ_b-propeller"/>
</dbReference>
<feature type="compositionally biased region" description="Low complexity" evidence="1">
    <location>
        <begin position="592"/>
        <end position="605"/>
    </location>
</feature>
<dbReference type="OMA" id="MGRTMDI"/>
<feature type="compositionally biased region" description="Polar residues" evidence="1">
    <location>
        <begin position="235"/>
        <end position="248"/>
    </location>
</feature>
<feature type="chain" id="PRO_5008888952" description="Galactose oxidase" evidence="3">
    <location>
        <begin position="22"/>
        <end position="890"/>
    </location>
</feature>
<keyword evidence="5" id="KW-1185">Reference proteome</keyword>
<feature type="region of interest" description="Disordered" evidence="1">
    <location>
        <begin position="590"/>
        <end position="655"/>
    </location>
</feature>
<protein>
    <recommendedName>
        <fullName evidence="6">Galactose oxidase</fullName>
    </recommendedName>
</protein>
<reference evidence="4 5" key="1">
    <citation type="submission" date="2016-03" db="EMBL/GenBank/DDBJ databases">
        <title>Whole genome sequencing of Grifola frondosa 9006-11.</title>
        <authorList>
            <person name="Min B."/>
            <person name="Park H."/>
            <person name="Kim J.-G."/>
            <person name="Cho H."/>
            <person name="Oh Y.-L."/>
            <person name="Kong W.-S."/>
            <person name="Choi I.-G."/>
        </authorList>
    </citation>
    <scope>NUCLEOTIDE SEQUENCE [LARGE SCALE GENOMIC DNA]</scope>
    <source>
        <strain evidence="4 5">9006-11</strain>
    </source>
</reference>
<feature type="compositionally biased region" description="Low complexity" evidence="1">
    <location>
        <begin position="259"/>
        <end position="277"/>
    </location>
</feature>
<evidence type="ECO:0008006" key="6">
    <source>
        <dbReference type="Google" id="ProtNLM"/>
    </source>
</evidence>
<feature type="signal peptide" evidence="3">
    <location>
        <begin position="1"/>
        <end position="21"/>
    </location>
</feature>
<feature type="region of interest" description="Disordered" evidence="1">
    <location>
        <begin position="848"/>
        <end position="890"/>
    </location>
</feature>
<evidence type="ECO:0000313" key="5">
    <source>
        <dbReference type="Proteomes" id="UP000092993"/>
    </source>
</evidence>
<feature type="compositionally biased region" description="Basic and acidic residues" evidence="1">
    <location>
        <begin position="881"/>
        <end position="890"/>
    </location>
</feature>
<evidence type="ECO:0000256" key="1">
    <source>
        <dbReference type="SAM" id="MobiDB-lite"/>
    </source>
</evidence>
<gene>
    <name evidence="4" type="ORF">A0H81_07623</name>
</gene>
<feature type="region of interest" description="Disordered" evidence="1">
    <location>
        <begin position="809"/>
        <end position="836"/>
    </location>
</feature>
<keyword evidence="3" id="KW-0732">Signal</keyword>
<name>A0A1C7M6B9_GRIFR</name>
<keyword evidence="2" id="KW-0812">Transmembrane</keyword>
<evidence type="ECO:0000256" key="3">
    <source>
        <dbReference type="SAM" id="SignalP"/>
    </source>
</evidence>
<proteinExistence type="predicted"/>
<comment type="caution">
    <text evidence="4">The sequence shown here is derived from an EMBL/GenBank/DDBJ whole genome shotgun (WGS) entry which is preliminary data.</text>
</comment>
<feature type="compositionally biased region" description="Polar residues" evidence="1">
    <location>
        <begin position="700"/>
        <end position="737"/>
    </location>
</feature>
<dbReference type="OrthoDB" id="432528at2759"/>
<dbReference type="Proteomes" id="UP000092993">
    <property type="component" value="Unassembled WGS sequence"/>
</dbReference>
<dbReference type="STRING" id="5627.A0A1C7M6B9"/>
<feature type="compositionally biased region" description="Gly residues" evidence="1">
    <location>
        <begin position="278"/>
        <end position="304"/>
    </location>
</feature>
<dbReference type="Gene3D" id="2.120.10.80">
    <property type="entry name" value="Kelch-type beta propeller"/>
    <property type="match status" value="2"/>
</dbReference>
<sequence>MSHSIVSVLTVLSLVGEFISAQYTAVPRWGQATALLEDVLFIHGGMTDEFNSYYYTSAPVNNDLLSLSLASPFNISAPPWQYIAGCSNCSSSHGPAVAWHTLSAFTTSEMLLFGGDAGPNGPIADPEEADSAALLDVSNRTDPAWTLESQSWAGEPLRRIYHSASSTGGKIWLRTLVRPAASANGPPDLYGHASAVLPNGTLIVFGGYSPSQSALLPLSTIWSLDTTQSTLTWATLNTLPGPTATRTNQPSGTGGSQSGSGQDPTGSNGASSPSSSGQGHGNGGSSGSGGNDGSGNGGGDGGSDPAGDSSRHHATAIALGTVFGLLGLVAGASVVWYLNKRRRDSRESFHLLDTSSDDGSPHVTRVIPVAGVREKALPAAVQNIREKLGGFVPGGGAGHQARRDMLADEDTREFGSTSWYHVRRDGSIGQSSWSSGRSRAARPTLGDVMQDSLASLKNVGGAVLAYASGARSLKSREASTGSRSTGWWEKEAAYEPYSDSAALMPDAAVSRTASRPRGGRQASYVTMASSNYADPFADYEVEELGFSGEDYDADADAVEVGYLSLNDPPPRPHLYTQAAVDLTRLSPLSEKPSITTMSDPTPTSSDASHISPLNAIASSTENSRSSHEQPRSPPFRPSSIIDANLPPSKSMRRSDSWWSRFTKTPLLDRRSSDSARMQRPLDFRDPNPPPRLLAIDETAHPNSPHSPPAQSKRTSTHTQMYSSSQHGRSASSLQTSKTANSAMIEDMGRTMDIVQQGTMSSRASDASTDSAYAYARGSIALERPPAVIASSIAGDLPRVHDLVLSPVQMGAADSDGPSLAPSPRRPSAPRRAATGGTVAARVLAFEQLQDEPARPAPSKTKQAGGSVYGLAPKPSLFVANPDHRSSSSGT</sequence>
<evidence type="ECO:0000313" key="4">
    <source>
        <dbReference type="EMBL" id="OBZ72505.1"/>
    </source>
</evidence>
<dbReference type="EMBL" id="LUGG01000009">
    <property type="protein sequence ID" value="OBZ72505.1"/>
    <property type="molecule type" value="Genomic_DNA"/>
</dbReference>
<feature type="region of interest" description="Disordered" evidence="1">
    <location>
        <begin position="235"/>
        <end position="311"/>
    </location>
</feature>
<feature type="transmembrane region" description="Helical" evidence="2">
    <location>
        <begin position="316"/>
        <end position="338"/>
    </location>
</feature>
<feature type="region of interest" description="Disordered" evidence="1">
    <location>
        <begin position="669"/>
        <end position="737"/>
    </location>
</feature>
<evidence type="ECO:0000256" key="2">
    <source>
        <dbReference type="SAM" id="Phobius"/>
    </source>
</evidence>
<keyword evidence="2" id="KW-0472">Membrane</keyword>
<dbReference type="AlphaFoldDB" id="A0A1C7M6B9"/>
<keyword evidence="2" id="KW-1133">Transmembrane helix</keyword>
<organism evidence="4 5">
    <name type="scientific">Grifola frondosa</name>
    <name type="common">Maitake</name>
    <name type="synonym">Polyporus frondosus</name>
    <dbReference type="NCBI Taxonomy" id="5627"/>
    <lineage>
        <taxon>Eukaryota</taxon>
        <taxon>Fungi</taxon>
        <taxon>Dikarya</taxon>
        <taxon>Basidiomycota</taxon>
        <taxon>Agaricomycotina</taxon>
        <taxon>Agaricomycetes</taxon>
        <taxon>Polyporales</taxon>
        <taxon>Grifolaceae</taxon>
        <taxon>Grifola</taxon>
    </lineage>
</organism>
<dbReference type="SUPFAM" id="SSF117281">
    <property type="entry name" value="Kelch motif"/>
    <property type="match status" value="1"/>
</dbReference>
<accession>A0A1C7M6B9</accession>